<evidence type="ECO:0000256" key="5">
    <source>
        <dbReference type="SAM" id="Phobius"/>
    </source>
</evidence>
<evidence type="ECO:0000256" key="1">
    <source>
        <dbReference type="ARBA" id="ARBA00004141"/>
    </source>
</evidence>
<keyword evidence="4 5" id="KW-0472">Membrane</keyword>
<organism evidence="6 7">
    <name type="scientific">Cetraspora pellucida</name>
    <dbReference type="NCBI Taxonomy" id="1433469"/>
    <lineage>
        <taxon>Eukaryota</taxon>
        <taxon>Fungi</taxon>
        <taxon>Fungi incertae sedis</taxon>
        <taxon>Mucoromycota</taxon>
        <taxon>Glomeromycotina</taxon>
        <taxon>Glomeromycetes</taxon>
        <taxon>Diversisporales</taxon>
        <taxon>Gigasporaceae</taxon>
        <taxon>Cetraspora</taxon>
    </lineage>
</organism>
<evidence type="ECO:0000256" key="3">
    <source>
        <dbReference type="ARBA" id="ARBA00022989"/>
    </source>
</evidence>
<evidence type="ECO:0000313" key="7">
    <source>
        <dbReference type="Proteomes" id="UP000789759"/>
    </source>
</evidence>
<feature type="transmembrane region" description="Helical" evidence="5">
    <location>
        <begin position="132"/>
        <end position="153"/>
    </location>
</feature>
<feature type="transmembrane region" description="Helical" evidence="5">
    <location>
        <begin position="38"/>
        <end position="61"/>
    </location>
</feature>
<dbReference type="AlphaFoldDB" id="A0A9N9NKA6"/>
<dbReference type="InterPro" id="IPR044878">
    <property type="entry name" value="UbiA_sf"/>
</dbReference>
<dbReference type="InterPro" id="IPR050475">
    <property type="entry name" value="Prenyltransferase_related"/>
</dbReference>
<evidence type="ECO:0000256" key="4">
    <source>
        <dbReference type="ARBA" id="ARBA00023136"/>
    </source>
</evidence>
<dbReference type="PANTHER" id="PTHR42723:SF1">
    <property type="entry name" value="CHLOROPHYLL SYNTHASE, CHLOROPLASTIC"/>
    <property type="match status" value="1"/>
</dbReference>
<keyword evidence="3 5" id="KW-1133">Transmembrane helix</keyword>
<dbReference type="PANTHER" id="PTHR42723">
    <property type="entry name" value="CHLOROPHYLL SYNTHASE"/>
    <property type="match status" value="1"/>
</dbReference>
<keyword evidence="7" id="KW-1185">Reference proteome</keyword>
<feature type="transmembrane region" description="Helical" evidence="5">
    <location>
        <begin position="210"/>
        <end position="229"/>
    </location>
</feature>
<dbReference type="Pfam" id="PF01040">
    <property type="entry name" value="UbiA"/>
    <property type="match status" value="1"/>
</dbReference>
<protein>
    <submittedName>
        <fullName evidence="6">8380_t:CDS:1</fullName>
    </submittedName>
</protein>
<evidence type="ECO:0000256" key="2">
    <source>
        <dbReference type="ARBA" id="ARBA00022692"/>
    </source>
</evidence>
<dbReference type="GO" id="GO:0016020">
    <property type="term" value="C:membrane"/>
    <property type="evidence" value="ECO:0007669"/>
    <property type="project" value="UniProtKB-SubCell"/>
</dbReference>
<dbReference type="Gene3D" id="1.10.357.140">
    <property type="entry name" value="UbiA prenyltransferase"/>
    <property type="match status" value="1"/>
</dbReference>
<dbReference type="InterPro" id="IPR000537">
    <property type="entry name" value="UbiA_prenyltransferase"/>
</dbReference>
<accession>A0A9N9NKA6</accession>
<comment type="subcellular location">
    <subcellularLocation>
        <location evidence="1">Membrane</location>
        <topology evidence="1">Multi-pass membrane protein</topology>
    </subcellularLocation>
</comment>
<dbReference type="GO" id="GO:0016765">
    <property type="term" value="F:transferase activity, transferring alkyl or aryl (other than methyl) groups"/>
    <property type="evidence" value="ECO:0007669"/>
    <property type="project" value="InterPro"/>
</dbReference>
<dbReference type="OrthoDB" id="1393842at2759"/>
<name>A0A9N9NKA6_9GLOM</name>
<evidence type="ECO:0000313" key="6">
    <source>
        <dbReference type="EMBL" id="CAG8745817.1"/>
    </source>
</evidence>
<feature type="transmembrane region" description="Helical" evidence="5">
    <location>
        <begin position="249"/>
        <end position="271"/>
    </location>
</feature>
<comment type="caution">
    <text evidence="6">The sequence shown here is derived from an EMBL/GenBank/DDBJ whole genome shotgun (WGS) entry which is preliminary data.</text>
</comment>
<feature type="transmembrane region" description="Helical" evidence="5">
    <location>
        <begin position="89"/>
        <end position="120"/>
    </location>
</feature>
<proteinExistence type="predicted"/>
<reference evidence="6" key="1">
    <citation type="submission" date="2021-06" db="EMBL/GenBank/DDBJ databases">
        <authorList>
            <person name="Kallberg Y."/>
            <person name="Tangrot J."/>
            <person name="Rosling A."/>
        </authorList>
    </citation>
    <scope>NUCLEOTIDE SEQUENCE</scope>
    <source>
        <strain evidence="6">FL966</strain>
    </source>
</reference>
<gene>
    <name evidence="6" type="ORF">CPELLU_LOCUS14370</name>
</gene>
<feature type="transmembrane region" description="Helical" evidence="5">
    <location>
        <begin position="280"/>
        <end position="299"/>
    </location>
</feature>
<dbReference type="EMBL" id="CAJVQA010016928">
    <property type="protein sequence ID" value="CAG8745817.1"/>
    <property type="molecule type" value="Genomic_DNA"/>
</dbReference>
<sequence length="314" mass="36228">METHIFHSIQYYTNKLGSDYKIVSRLWSLLMTIRHEILIMYSVSVADWTTAIIPPLLMAIASVEEDRLNKPFRPIASGLITVEGAKCHLIAFCIIYPIIAYLVGGLSSLILCFMWQVWIVFNETLKLGKNAFYKNLFSAVGMWIQLASCYYIILDTDPSLYELLSNKPCLYKFAIFFFIMTTAQVQDMGDQKGDKLIGRKTLPLLISDNICRWLTVLMLIISLLVVRYISSIFLHDVVKGIIINGLVPYEFVFVEFILITLNLFTCIRLIIYRMPKQDSFTYQICYGGFYCTLCLYYGMCINKHIELKDIVSVY</sequence>
<dbReference type="Proteomes" id="UP000789759">
    <property type="component" value="Unassembled WGS sequence"/>
</dbReference>
<keyword evidence="2 5" id="KW-0812">Transmembrane</keyword>